<evidence type="ECO:0000313" key="4">
    <source>
        <dbReference type="Proteomes" id="UP000034544"/>
    </source>
</evidence>
<evidence type="ECO:0000256" key="1">
    <source>
        <dbReference type="ARBA" id="ARBA00023002"/>
    </source>
</evidence>
<name>A0A0G0W4A9_UNCKA</name>
<evidence type="ECO:0000259" key="2">
    <source>
        <dbReference type="Pfam" id="PF01058"/>
    </source>
</evidence>
<dbReference type="Pfam" id="PF01058">
    <property type="entry name" value="Oxidored_q6"/>
    <property type="match status" value="1"/>
</dbReference>
<organism evidence="3 4">
    <name type="scientific">candidate division WWE3 bacterium GW2011_GWE1_41_27</name>
    <dbReference type="NCBI Taxonomy" id="1619131"/>
    <lineage>
        <taxon>Bacteria</taxon>
        <taxon>Katanobacteria</taxon>
    </lineage>
</organism>
<dbReference type="InterPro" id="IPR051349">
    <property type="entry name" value="Hydrogenase_assoc-protein"/>
</dbReference>
<dbReference type="PANTHER" id="PTHR42845:SF1">
    <property type="entry name" value="HYDROGENASE SMALL SUBUNIT"/>
    <property type="match status" value="1"/>
</dbReference>
<gene>
    <name evidence="3" type="ORF">UU59_C0001G0022</name>
</gene>
<keyword evidence="1" id="KW-0560">Oxidoreductase</keyword>
<reference evidence="3 4" key="1">
    <citation type="journal article" date="2015" name="Nature">
        <title>rRNA introns, odd ribosomes, and small enigmatic genomes across a large radiation of phyla.</title>
        <authorList>
            <person name="Brown C.T."/>
            <person name="Hug L.A."/>
            <person name="Thomas B.C."/>
            <person name="Sharon I."/>
            <person name="Castelle C.J."/>
            <person name="Singh A."/>
            <person name="Wilkins M.J."/>
            <person name="Williams K.H."/>
            <person name="Banfield J.F."/>
        </authorList>
    </citation>
    <scope>NUCLEOTIDE SEQUENCE [LARGE SCALE GENOMIC DNA]</scope>
</reference>
<feature type="domain" description="NADH:ubiquinone oxidoreductase-like 20kDa subunit" evidence="2">
    <location>
        <begin position="47"/>
        <end position="162"/>
    </location>
</feature>
<dbReference type="GO" id="GO:0051536">
    <property type="term" value="F:iron-sulfur cluster binding"/>
    <property type="evidence" value="ECO:0007669"/>
    <property type="project" value="InterPro"/>
</dbReference>
<protein>
    <submittedName>
        <fullName evidence="3">NADH ubiquinone oxidoreductase 20 kDa subunit</fullName>
    </submittedName>
</protein>
<dbReference type="GO" id="GO:0016491">
    <property type="term" value="F:oxidoreductase activity"/>
    <property type="evidence" value="ECO:0007669"/>
    <property type="project" value="UniProtKB-KW"/>
</dbReference>
<dbReference type="SUPFAM" id="SSF56770">
    <property type="entry name" value="HydA/Nqo6-like"/>
    <property type="match status" value="1"/>
</dbReference>
<dbReference type="EMBL" id="LCBF01000001">
    <property type="protein sequence ID" value="KKS07849.1"/>
    <property type="molecule type" value="Genomic_DNA"/>
</dbReference>
<keyword evidence="3" id="KW-0830">Ubiquinone</keyword>
<dbReference type="Gene3D" id="3.40.50.700">
    <property type="entry name" value="NADH:ubiquinone oxidoreductase-like, 20kDa subunit"/>
    <property type="match status" value="1"/>
</dbReference>
<dbReference type="Proteomes" id="UP000034544">
    <property type="component" value="Unassembled WGS sequence"/>
</dbReference>
<dbReference type="PANTHER" id="PTHR42845">
    <property type="entry name" value="COENZYME F420-REDUCING HYDROGENASE, GAMMA SUBUNIT"/>
    <property type="match status" value="1"/>
</dbReference>
<sequence length="174" mass="19594">MDAANISAQTGDTKKLVVGWFSFTCSEDSTILFTELLNDHFAEWKTLVEFRHLKALKTKNSIENLDVAFIEGAISSEKQATEVTKIRNNSKYVVAIGACACNGLPSASRNMFVPENMSFKTKWYLENFDYSAKVKKLEDVIKVDDKVDGCPMNAEAFKAALWKYLKLFKIVENA</sequence>
<dbReference type="AlphaFoldDB" id="A0A0G0W4A9"/>
<evidence type="ECO:0000313" key="3">
    <source>
        <dbReference type="EMBL" id="KKS07849.1"/>
    </source>
</evidence>
<dbReference type="InterPro" id="IPR037024">
    <property type="entry name" value="NiFe_Hase_small_N_sf"/>
</dbReference>
<comment type="caution">
    <text evidence="3">The sequence shown here is derived from an EMBL/GenBank/DDBJ whole genome shotgun (WGS) entry which is preliminary data.</text>
</comment>
<accession>A0A0G0W4A9</accession>
<dbReference type="InterPro" id="IPR006137">
    <property type="entry name" value="NADH_UbQ_OxRdtase-like_20kDa"/>
</dbReference>
<proteinExistence type="predicted"/>